<proteinExistence type="predicted"/>
<protein>
    <submittedName>
        <fullName evidence="1">Uncharacterized protein</fullName>
    </submittedName>
</protein>
<dbReference type="AlphaFoldDB" id="A0A4R6TG43"/>
<comment type="caution">
    <text evidence="1">The sequence shown here is derived from an EMBL/GenBank/DDBJ whole genome shotgun (WGS) entry which is preliminary data.</text>
</comment>
<evidence type="ECO:0000313" key="1">
    <source>
        <dbReference type="EMBL" id="TDQ27649.1"/>
    </source>
</evidence>
<organism evidence="1 2">
    <name type="scientific">Tenacibaculum caenipelagi</name>
    <dbReference type="NCBI Taxonomy" id="1325435"/>
    <lineage>
        <taxon>Bacteria</taxon>
        <taxon>Pseudomonadati</taxon>
        <taxon>Bacteroidota</taxon>
        <taxon>Flavobacteriia</taxon>
        <taxon>Flavobacteriales</taxon>
        <taxon>Flavobacteriaceae</taxon>
        <taxon>Tenacibaculum</taxon>
    </lineage>
</organism>
<reference evidence="1 2" key="1">
    <citation type="submission" date="2019-03" db="EMBL/GenBank/DDBJ databases">
        <title>Genomic Encyclopedia of Type Strains, Phase III (KMG-III): the genomes of soil and plant-associated and newly described type strains.</title>
        <authorList>
            <person name="Whitman W."/>
        </authorList>
    </citation>
    <scope>NUCLEOTIDE SEQUENCE [LARGE SCALE GENOMIC DNA]</scope>
    <source>
        <strain evidence="1 2">CECT 8283</strain>
    </source>
</reference>
<dbReference type="EMBL" id="SNYH01000003">
    <property type="protein sequence ID" value="TDQ27649.1"/>
    <property type="molecule type" value="Genomic_DNA"/>
</dbReference>
<dbReference type="RefSeq" id="WP_133535634.1">
    <property type="nucleotide sequence ID" value="NZ_SNYH01000003.1"/>
</dbReference>
<keyword evidence="2" id="KW-1185">Reference proteome</keyword>
<dbReference type="Proteomes" id="UP000295390">
    <property type="component" value="Unassembled WGS sequence"/>
</dbReference>
<evidence type="ECO:0000313" key="2">
    <source>
        <dbReference type="Proteomes" id="UP000295390"/>
    </source>
</evidence>
<dbReference type="OrthoDB" id="1362213at2"/>
<accession>A0A4R6TG43</accession>
<name>A0A4R6TG43_9FLAO</name>
<sequence>MTQIRQIEVGERIECVYKHKSSKKKITIGNTYEVVKVRKYTNDIISGYYIINDDGKREYHDKHTQSFKKITDIYTTEELNLLKRLQRNLLCVLSLHSIDLSGLNEEALEEFIHKTSKEYIKKIKLKDYN</sequence>
<gene>
    <name evidence="1" type="ORF">DFQ07_1500</name>
</gene>